<organism evidence="4 5">
    <name type="scientific">Streptomyces vietnamensis</name>
    <dbReference type="NCBI Taxonomy" id="362257"/>
    <lineage>
        <taxon>Bacteria</taxon>
        <taxon>Bacillati</taxon>
        <taxon>Actinomycetota</taxon>
        <taxon>Actinomycetes</taxon>
        <taxon>Kitasatosporales</taxon>
        <taxon>Streptomycetaceae</taxon>
        <taxon>Streptomyces</taxon>
    </lineage>
</organism>
<comment type="similarity">
    <text evidence="1 2">Belongs to the anti-sigma-factor antagonist family.</text>
</comment>
<dbReference type="PROSITE" id="PS50801">
    <property type="entry name" value="STAS"/>
    <property type="match status" value="1"/>
</dbReference>
<dbReference type="InterPro" id="IPR036513">
    <property type="entry name" value="STAS_dom_sf"/>
</dbReference>
<keyword evidence="5" id="KW-1185">Reference proteome</keyword>
<dbReference type="Gene3D" id="3.30.750.24">
    <property type="entry name" value="STAS domain"/>
    <property type="match status" value="1"/>
</dbReference>
<dbReference type="PANTHER" id="PTHR33495">
    <property type="entry name" value="ANTI-SIGMA FACTOR ANTAGONIST TM_1081-RELATED-RELATED"/>
    <property type="match status" value="1"/>
</dbReference>
<dbReference type="GO" id="GO:0043856">
    <property type="term" value="F:anti-sigma factor antagonist activity"/>
    <property type="evidence" value="ECO:0007669"/>
    <property type="project" value="InterPro"/>
</dbReference>
<dbReference type="Pfam" id="PF01740">
    <property type="entry name" value="STAS"/>
    <property type="match status" value="1"/>
</dbReference>
<name>A0A0B5I3D5_9ACTN</name>
<proteinExistence type="inferred from homology"/>
<dbReference type="CDD" id="cd07043">
    <property type="entry name" value="STAS_anti-anti-sigma_factors"/>
    <property type="match status" value="1"/>
</dbReference>
<dbReference type="Proteomes" id="UP000031774">
    <property type="component" value="Chromosome"/>
</dbReference>
<dbReference type="EMBL" id="CP010407">
    <property type="protein sequence ID" value="AJF68635.1"/>
    <property type="molecule type" value="Genomic_DNA"/>
</dbReference>
<dbReference type="SUPFAM" id="SSF52091">
    <property type="entry name" value="SpoIIaa-like"/>
    <property type="match status" value="1"/>
</dbReference>
<dbReference type="InterPro" id="IPR002645">
    <property type="entry name" value="STAS_dom"/>
</dbReference>
<dbReference type="AlphaFoldDB" id="A0A0B5I3D5"/>
<feature type="domain" description="STAS" evidence="3">
    <location>
        <begin position="4"/>
        <end position="114"/>
    </location>
</feature>
<dbReference type="InterPro" id="IPR003658">
    <property type="entry name" value="Anti-sigma_ant"/>
</dbReference>
<dbReference type="RefSeq" id="WP_041132557.1">
    <property type="nucleotide sequence ID" value="NZ_CP010407.1"/>
</dbReference>
<dbReference type="PANTHER" id="PTHR33495:SF2">
    <property type="entry name" value="ANTI-SIGMA FACTOR ANTAGONIST TM_1081-RELATED"/>
    <property type="match status" value="1"/>
</dbReference>
<evidence type="ECO:0000313" key="5">
    <source>
        <dbReference type="Proteomes" id="UP000031774"/>
    </source>
</evidence>
<reference evidence="4 5" key="1">
    <citation type="submission" date="2014-12" db="EMBL/GenBank/DDBJ databases">
        <title>Complete genome sequence of Streptomyces vietnamensis strain GIMV4.0001, a genetic manipulable producer of the benzoisochromanequinone antibiotic granaticin.</title>
        <authorList>
            <person name="Deng M.R."/>
            <person name="Guo J."/>
            <person name="Ma L.Y."/>
            <person name="Feng G.D."/>
            <person name="Mo C.Y."/>
            <person name="Zhu H.H."/>
        </authorList>
    </citation>
    <scope>NUCLEOTIDE SEQUENCE [LARGE SCALE GENOMIC DNA]</scope>
    <source>
        <strain evidence="5">GIMV4.0001</strain>
    </source>
</reference>
<dbReference type="STRING" id="362257.SVTN_34155"/>
<evidence type="ECO:0000313" key="4">
    <source>
        <dbReference type="EMBL" id="AJF68635.1"/>
    </source>
</evidence>
<evidence type="ECO:0000256" key="2">
    <source>
        <dbReference type="RuleBase" id="RU003749"/>
    </source>
</evidence>
<protein>
    <recommendedName>
        <fullName evidence="2">Anti-sigma factor antagonist</fullName>
    </recommendedName>
</protein>
<evidence type="ECO:0000259" key="3">
    <source>
        <dbReference type="PROSITE" id="PS50801"/>
    </source>
</evidence>
<accession>A0A0B5I3D5</accession>
<sequence>MDYLSVSSYHYDGFPVIEVSGELDFETREQLGKRLHKVISTHDPAHVIVHLNGLEFCDAAGLAVLVAANRQAGQRSGGLRLVSRKPSFRRLLETNGLSDSLPLYKSLAQAAGQPVGARTGQK</sequence>
<gene>
    <name evidence="4" type="ORF">SVTN_34155</name>
</gene>
<dbReference type="HOGENOM" id="CLU_115403_3_3_11"/>
<dbReference type="KEGG" id="svt:SVTN_34155"/>
<evidence type="ECO:0000256" key="1">
    <source>
        <dbReference type="ARBA" id="ARBA00009013"/>
    </source>
</evidence>
<dbReference type="NCBIfam" id="TIGR00377">
    <property type="entry name" value="ant_ant_sig"/>
    <property type="match status" value="1"/>
</dbReference>